<evidence type="ECO:0000256" key="1">
    <source>
        <dbReference type="SAM" id="SignalP"/>
    </source>
</evidence>
<accession>A0A7W7CAN4</accession>
<sequence>MTLPRRLFLLTPLAALACTSTDYPGPARGLSIGAGEPGGPYLAFATRLAAEIAAAEPDLRATPAQTQASVANLRLLGTREVDLALAHADACEAAATGATPFTERLPLRALGRIYENYLQIAVPAASPVRRVAELAGRRIAMGAPGSGAAMVADRITTRLNLTPGPQLRLAEAAAALAEGRVDALVWSGGVPTPALEELDIRTPIRLLPLDDVLPALRTAHGPVYEQVSVPSGVYRAPRPIPTIGVANLVVCREELPVEVAAAVTRVLLTRADRLIPQDALGIQFLDPRALISTAAIPLHPGAAGVYRELHG</sequence>
<gene>
    <name evidence="2" type="ORF">HNR67_003772</name>
</gene>
<dbReference type="SUPFAM" id="SSF53850">
    <property type="entry name" value="Periplasmic binding protein-like II"/>
    <property type="match status" value="1"/>
</dbReference>
<dbReference type="Gene3D" id="3.40.190.10">
    <property type="entry name" value="Periplasmic binding protein-like II"/>
    <property type="match status" value="2"/>
</dbReference>
<dbReference type="AlphaFoldDB" id="A0A7W7CAN4"/>
<protein>
    <submittedName>
        <fullName evidence="2">TRAP transporter TAXI family solute receptor</fullName>
    </submittedName>
</protein>
<dbReference type="Pfam" id="PF16868">
    <property type="entry name" value="NMT1_3"/>
    <property type="match status" value="1"/>
</dbReference>
<dbReference type="RefSeq" id="WP_185003573.1">
    <property type="nucleotide sequence ID" value="NZ_BAAAUI010000023.1"/>
</dbReference>
<proteinExistence type="predicted"/>
<evidence type="ECO:0000313" key="2">
    <source>
        <dbReference type="EMBL" id="MBB4677654.1"/>
    </source>
</evidence>
<dbReference type="Proteomes" id="UP000533598">
    <property type="component" value="Unassembled WGS sequence"/>
</dbReference>
<dbReference type="PANTHER" id="PTHR42941:SF1">
    <property type="entry name" value="SLL1037 PROTEIN"/>
    <property type="match status" value="1"/>
</dbReference>
<feature type="signal peptide" evidence="1">
    <location>
        <begin position="1"/>
        <end position="17"/>
    </location>
</feature>
<dbReference type="EMBL" id="JACHMH010000001">
    <property type="protein sequence ID" value="MBB4677654.1"/>
    <property type="molecule type" value="Genomic_DNA"/>
</dbReference>
<organism evidence="2 3">
    <name type="scientific">Crossiella cryophila</name>
    <dbReference type="NCBI Taxonomy" id="43355"/>
    <lineage>
        <taxon>Bacteria</taxon>
        <taxon>Bacillati</taxon>
        <taxon>Actinomycetota</taxon>
        <taxon>Actinomycetes</taxon>
        <taxon>Pseudonocardiales</taxon>
        <taxon>Pseudonocardiaceae</taxon>
        <taxon>Crossiella</taxon>
    </lineage>
</organism>
<dbReference type="NCBIfam" id="TIGR02122">
    <property type="entry name" value="TRAP_TAXI"/>
    <property type="match status" value="1"/>
</dbReference>
<keyword evidence="2" id="KW-0675">Receptor</keyword>
<keyword evidence="3" id="KW-1185">Reference proteome</keyword>
<evidence type="ECO:0000313" key="3">
    <source>
        <dbReference type="Proteomes" id="UP000533598"/>
    </source>
</evidence>
<dbReference type="PANTHER" id="PTHR42941">
    <property type="entry name" value="SLL1037 PROTEIN"/>
    <property type="match status" value="1"/>
</dbReference>
<dbReference type="InterPro" id="IPR011852">
    <property type="entry name" value="TRAP_TAXI"/>
</dbReference>
<name>A0A7W7CAN4_9PSEU</name>
<feature type="chain" id="PRO_5031228517" evidence="1">
    <location>
        <begin position="18"/>
        <end position="311"/>
    </location>
</feature>
<dbReference type="PROSITE" id="PS51257">
    <property type="entry name" value="PROKAR_LIPOPROTEIN"/>
    <property type="match status" value="1"/>
</dbReference>
<reference evidence="2 3" key="1">
    <citation type="submission" date="2020-08" db="EMBL/GenBank/DDBJ databases">
        <title>Sequencing the genomes of 1000 actinobacteria strains.</title>
        <authorList>
            <person name="Klenk H.-P."/>
        </authorList>
    </citation>
    <scope>NUCLEOTIDE SEQUENCE [LARGE SCALE GENOMIC DNA]</scope>
    <source>
        <strain evidence="2 3">DSM 44230</strain>
    </source>
</reference>
<keyword evidence="1" id="KW-0732">Signal</keyword>
<comment type="caution">
    <text evidence="2">The sequence shown here is derived from an EMBL/GenBank/DDBJ whole genome shotgun (WGS) entry which is preliminary data.</text>
</comment>